<dbReference type="AlphaFoldDB" id="A0A6A3M6E1"/>
<dbReference type="Proteomes" id="UP000429607">
    <property type="component" value="Unassembled WGS sequence"/>
</dbReference>
<proteinExistence type="predicted"/>
<evidence type="ECO:0000313" key="1">
    <source>
        <dbReference type="EMBL" id="KAE9023934.1"/>
    </source>
</evidence>
<sequence length="58" mass="6771">MKFHADGVLKENPTHKAAKHLHPHVYRHLTSLGARDDLENLEDDTARDISLFNNRYNF</sequence>
<evidence type="ECO:0000313" key="2">
    <source>
        <dbReference type="Proteomes" id="UP000429607"/>
    </source>
</evidence>
<dbReference type="EMBL" id="QXFV01000845">
    <property type="protein sequence ID" value="KAE9023934.1"/>
    <property type="molecule type" value="Genomic_DNA"/>
</dbReference>
<gene>
    <name evidence="1" type="ORF">PR001_g12798</name>
</gene>
<protein>
    <submittedName>
        <fullName evidence="1">Uncharacterized protein</fullName>
    </submittedName>
</protein>
<accession>A0A6A3M6E1</accession>
<organism evidence="1 2">
    <name type="scientific">Phytophthora rubi</name>
    <dbReference type="NCBI Taxonomy" id="129364"/>
    <lineage>
        <taxon>Eukaryota</taxon>
        <taxon>Sar</taxon>
        <taxon>Stramenopiles</taxon>
        <taxon>Oomycota</taxon>
        <taxon>Peronosporomycetes</taxon>
        <taxon>Peronosporales</taxon>
        <taxon>Peronosporaceae</taxon>
        <taxon>Phytophthora</taxon>
    </lineage>
</organism>
<comment type="caution">
    <text evidence="1">The sequence shown here is derived from an EMBL/GenBank/DDBJ whole genome shotgun (WGS) entry which is preliminary data.</text>
</comment>
<name>A0A6A3M6E1_9STRA</name>
<reference evidence="1 2" key="1">
    <citation type="submission" date="2018-09" db="EMBL/GenBank/DDBJ databases">
        <title>Genomic investigation of the strawberry pathogen Phytophthora fragariae indicates pathogenicity is determined by transcriptional variation in three key races.</title>
        <authorList>
            <person name="Adams T.M."/>
            <person name="Armitage A.D."/>
            <person name="Sobczyk M.K."/>
            <person name="Bates H.J."/>
            <person name="Dunwell J.M."/>
            <person name="Nellist C.F."/>
            <person name="Harrison R.J."/>
        </authorList>
    </citation>
    <scope>NUCLEOTIDE SEQUENCE [LARGE SCALE GENOMIC DNA]</scope>
    <source>
        <strain evidence="1 2">SCRP249</strain>
    </source>
</reference>